<dbReference type="OMA" id="AHEASHN"/>
<dbReference type="Pfam" id="PF00005">
    <property type="entry name" value="ABC_tran"/>
    <property type="match status" value="1"/>
</dbReference>
<dbReference type="EMBL" id="LR899009">
    <property type="protein sequence ID" value="CAD7078606.1"/>
    <property type="molecule type" value="Genomic_DNA"/>
</dbReference>
<dbReference type="OrthoDB" id="6500128at2759"/>
<dbReference type="InterPro" id="IPR027417">
    <property type="entry name" value="P-loop_NTPase"/>
</dbReference>
<dbReference type="AlphaFoldDB" id="A0A7R8YMG3"/>
<dbReference type="SUPFAM" id="SSF52540">
    <property type="entry name" value="P-loop containing nucleoside triphosphate hydrolases"/>
    <property type="match status" value="1"/>
</dbReference>
<dbReference type="Gene3D" id="3.40.50.300">
    <property type="entry name" value="P-loop containing nucleotide triphosphate hydrolases"/>
    <property type="match status" value="1"/>
</dbReference>
<feature type="domain" description="ABC transporter" evidence="1">
    <location>
        <begin position="2"/>
        <end position="46"/>
    </location>
</feature>
<dbReference type="GO" id="GO:0005524">
    <property type="term" value="F:ATP binding"/>
    <property type="evidence" value="ECO:0007669"/>
    <property type="project" value="InterPro"/>
</dbReference>
<evidence type="ECO:0000313" key="2">
    <source>
        <dbReference type="EMBL" id="CAD7078606.1"/>
    </source>
</evidence>
<gene>
    <name evidence="2" type="ORF">HERILL_LOCUS1864</name>
</gene>
<dbReference type="InterPro" id="IPR039421">
    <property type="entry name" value="Type_1_exporter"/>
</dbReference>
<protein>
    <recommendedName>
        <fullName evidence="1">ABC transporter domain-containing protein</fullName>
    </recommendedName>
</protein>
<dbReference type="GO" id="GO:0015421">
    <property type="term" value="F:ABC-type oligopeptide transporter activity"/>
    <property type="evidence" value="ECO:0007669"/>
    <property type="project" value="TreeGrafter"/>
</dbReference>
<reference evidence="2 3" key="1">
    <citation type="submission" date="2020-11" db="EMBL/GenBank/DDBJ databases">
        <authorList>
            <person name="Wallbank WR R."/>
            <person name="Pardo Diaz C."/>
            <person name="Kozak K."/>
            <person name="Martin S."/>
            <person name="Jiggins C."/>
            <person name="Moest M."/>
            <person name="Warren A I."/>
            <person name="Generalovic N T."/>
            <person name="Byers J.R.P. K."/>
            <person name="Montejo-Kovacevich G."/>
            <person name="Yen C E."/>
        </authorList>
    </citation>
    <scope>NUCLEOTIDE SEQUENCE [LARGE SCALE GENOMIC DNA]</scope>
</reference>
<organism evidence="2 3">
    <name type="scientific">Hermetia illucens</name>
    <name type="common">Black soldier fly</name>
    <dbReference type="NCBI Taxonomy" id="343691"/>
    <lineage>
        <taxon>Eukaryota</taxon>
        <taxon>Metazoa</taxon>
        <taxon>Ecdysozoa</taxon>
        <taxon>Arthropoda</taxon>
        <taxon>Hexapoda</taxon>
        <taxon>Insecta</taxon>
        <taxon>Pterygota</taxon>
        <taxon>Neoptera</taxon>
        <taxon>Endopterygota</taxon>
        <taxon>Diptera</taxon>
        <taxon>Brachycera</taxon>
        <taxon>Stratiomyomorpha</taxon>
        <taxon>Stratiomyidae</taxon>
        <taxon>Hermetiinae</taxon>
        <taxon>Hermetia</taxon>
    </lineage>
</organism>
<name>A0A7R8YMG3_HERIL</name>
<evidence type="ECO:0000259" key="1">
    <source>
        <dbReference type="Pfam" id="PF00005"/>
    </source>
</evidence>
<dbReference type="InParanoid" id="A0A7R8YMG3"/>
<accession>A0A7R8YMG3</accession>
<dbReference type="GO" id="GO:0016887">
    <property type="term" value="F:ATP hydrolysis activity"/>
    <property type="evidence" value="ECO:0007669"/>
    <property type="project" value="InterPro"/>
</dbReference>
<keyword evidence="3" id="KW-1185">Reference proteome</keyword>
<proteinExistence type="predicted"/>
<sequence length="119" mass="13124">MDLPDAYDTNVGERGMQLSGGQRQRIAIARALLKQPTILILDEATSALDASSEAVVQRALDTAVVDRTTLIIAHRLSTIRNADLIVVLDKGNIVEMGKHEELMQLLLIAHKFKIQTRPI</sequence>
<dbReference type="PANTHER" id="PTHR43394">
    <property type="entry name" value="ATP-DEPENDENT PERMEASE MDL1, MITOCHONDRIAL"/>
    <property type="match status" value="1"/>
</dbReference>
<dbReference type="Proteomes" id="UP000594454">
    <property type="component" value="Chromosome 1"/>
</dbReference>
<dbReference type="InterPro" id="IPR003439">
    <property type="entry name" value="ABC_transporter-like_ATP-bd"/>
</dbReference>
<evidence type="ECO:0000313" key="3">
    <source>
        <dbReference type="Proteomes" id="UP000594454"/>
    </source>
</evidence>
<dbReference type="PANTHER" id="PTHR43394:SF1">
    <property type="entry name" value="ATP-BINDING CASSETTE SUB-FAMILY B MEMBER 10, MITOCHONDRIAL"/>
    <property type="match status" value="1"/>
</dbReference>